<feature type="region of interest" description="Disordered" evidence="5">
    <location>
        <begin position="216"/>
        <end position="236"/>
    </location>
</feature>
<keyword evidence="3" id="KW-0677">Repeat</keyword>
<keyword evidence="2" id="KW-0808">Transferase</keyword>
<reference evidence="7 8" key="1">
    <citation type="journal article" date="2015" name="Genome Biol. Evol.">
        <title>Comparative Genomics of a Bacterivorous Green Alga Reveals Evolutionary Causalities and Consequences of Phago-Mixotrophic Mode of Nutrition.</title>
        <authorList>
            <person name="Burns J.A."/>
            <person name="Paasch A."/>
            <person name="Narechania A."/>
            <person name="Kim E."/>
        </authorList>
    </citation>
    <scope>NUCLEOTIDE SEQUENCE [LARGE SCALE GENOMIC DNA]</scope>
    <source>
        <strain evidence="7 8">PLY_AMNH</strain>
    </source>
</reference>
<dbReference type="PANTHER" id="PTHR31306:SF4">
    <property type="entry name" value="ALPHA-1,2-GALACTOSYLTRANSFERASE"/>
    <property type="match status" value="1"/>
</dbReference>
<dbReference type="Pfam" id="PF00024">
    <property type="entry name" value="PAN_1"/>
    <property type="match status" value="1"/>
</dbReference>
<name>A0AAE0L9B0_9CHLO</name>
<dbReference type="SMART" id="SM00223">
    <property type="entry name" value="APPLE"/>
    <property type="match status" value="1"/>
</dbReference>
<feature type="domain" description="Apple" evidence="6">
    <location>
        <begin position="150"/>
        <end position="223"/>
    </location>
</feature>
<dbReference type="AlphaFoldDB" id="A0AAE0L9B0"/>
<dbReference type="GO" id="GO:0005576">
    <property type="term" value="C:extracellular region"/>
    <property type="evidence" value="ECO:0007669"/>
    <property type="project" value="InterPro"/>
</dbReference>
<protein>
    <recommendedName>
        <fullName evidence="6">Apple domain-containing protein</fullName>
    </recommendedName>
</protein>
<evidence type="ECO:0000313" key="8">
    <source>
        <dbReference type="Proteomes" id="UP001190700"/>
    </source>
</evidence>
<organism evidence="7 8">
    <name type="scientific">Cymbomonas tetramitiformis</name>
    <dbReference type="NCBI Taxonomy" id="36881"/>
    <lineage>
        <taxon>Eukaryota</taxon>
        <taxon>Viridiplantae</taxon>
        <taxon>Chlorophyta</taxon>
        <taxon>Pyramimonadophyceae</taxon>
        <taxon>Pyramimonadales</taxon>
        <taxon>Pyramimonadaceae</taxon>
        <taxon>Cymbomonas</taxon>
    </lineage>
</organism>
<dbReference type="PANTHER" id="PTHR31306">
    <property type="entry name" value="ALPHA-1,6-MANNOSYLTRANSFERASE MNN11-RELATED"/>
    <property type="match status" value="1"/>
</dbReference>
<dbReference type="InterPro" id="IPR008630">
    <property type="entry name" value="Glyco_trans_34"/>
</dbReference>
<feature type="region of interest" description="Disordered" evidence="5">
    <location>
        <begin position="106"/>
        <end position="136"/>
    </location>
</feature>
<evidence type="ECO:0000256" key="3">
    <source>
        <dbReference type="ARBA" id="ARBA00022737"/>
    </source>
</evidence>
<evidence type="ECO:0000256" key="2">
    <source>
        <dbReference type="ARBA" id="ARBA00022679"/>
    </source>
</evidence>
<evidence type="ECO:0000256" key="1">
    <source>
        <dbReference type="ARBA" id="ARBA00022676"/>
    </source>
</evidence>
<evidence type="ECO:0000313" key="7">
    <source>
        <dbReference type="EMBL" id="KAK3276440.1"/>
    </source>
</evidence>
<evidence type="ECO:0000259" key="6">
    <source>
        <dbReference type="SMART" id="SM00223"/>
    </source>
</evidence>
<dbReference type="GO" id="GO:0016757">
    <property type="term" value="F:glycosyltransferase activity"/>
    <property type="evidence" value="ECO:0007669"/>
    <property type="project" value="UniProtKB-KW"/>
</dbReference>
<dbReference type="Proteomes" id="UP001190700">
    <property type="component" value="Unassembled WGS sequence"/>
</dbReference>
<dbReference type="GO" id="GO:0006508">
    <property type="term" value="P:proteolysis"/>
    <property type="evidence" value="ECO:0007669"/>
    <property type="project" value="InterPro"/>
</dbReference>
<keyword evidence="4" id="KW-1015">Disulfide bond</keyword>
<dbReference type="InterPro" id="IPR000177">
    <property type="entry name" value="Apple"/>
</dbReference>
<proteinExistence type="predicted"/>
<dbReference type="SUPFAM" id="SSF57414">
    <property type="entry name" value="Hairpin loop containing domain-like"/>
    <property type="match status" value="1"/>
</dbReference>
<comment type="caution">
    <text evidence="7">The sequence shown here is derived from an EMBL/GenBank/DDBJ whole genome shotgun (WGS) entry which is preliminary data.</text>
</comment>
<dbReference type="Gene3D" id="3.50.4.10">
    <property type="entry name" value="Hepatocyte Growth Factor"/>
    <property type="match status" value="1"/>
</dbReference>
<dbReference type="GO" id="GO:0006487">
    <property type="term" value="P:protein N-linked glycosylation"/>
    <property type="evidence" value="ECO:0007669"/>
    <property type="project" value="TreeGrafter"/>
</dbReference>
<dbReference type="InterPro" id="IPR003609">
    <property type="entry name" value="Pan_app"/>
</dbReference>
<evidence type="ECO:0000256" key="5">
    <source>
        <dbReference type="SAM" id="MobiDB-lite"/>
    </source>
</evidence>
<dbReference type="GO" id="GO:0000139">
    <property type="term" value="C:Golgi membrane"/>
    <property type="evidence" value="ECO:0007669"/>
    <property type="project" value="TreeGrafter"/>
</dbReference>
<dbReference type="EMBL" id="LGRX02006554">
    <property type="protein sequence ID" value="KAK3276440.1"/>
    <property type="molecule type" value="Genomic_DNA"/>
</dbReference>
<sequence>MAKDKESIQKTGEIPFRQQAATKFCKYSDIGKARANHSESLAEVAVKLERSSESPAWLSAPSIPPPVYLRPAGHVQDAGINRRGRSATKASQFATQLHKLEAARALGRKNERQDPGTAVARRAEARPRLPGSTSKAERASDYFYNNSTGCFSSSARYDPMDDINGQPRSRELEGPRACQERCAATAVCAYFSFSPKYGECHLSSSAAKLIRDEGGSVAGPRVCGDPPEERNPRLSSSAARVVLLSTSTDPPPLKLLQNRRCYARLHGYKYEHMSLTRVKRLTAARKLIRHSEPCPFTEFQEFDMVNPHADIRGRVMPHFIKVSAIREALCLHPEVDFLFIADLDFWIVNFTRTIQSLLPPEQLSERQSDGVHFLAPRDDPALERFSNYAMLFRNSVGGRRLLRMWFQAAYECTAHQSPRGL</sequence>
<keyword evidence="8" id="KW-1185">Reference proteome</keyword>
<keyword evidence="1" id="KW-0328">Glycosyltransferase</keyword>
<evidence type="ECO:0000256" key="4">
    <source>
        <dbReference type="ARBA" id="ARBA00023157"/>
    </source>
</evidence>
<gene>
    <name evidence="7" type="ORF">CYMTET_15480</name>
</gene>
<accession>A0AAE0L9B0</accession>